<feature type="transmembrane region" description="Helical" evidence="1">
    <location>
        <begin position="79"/>
        <end position="99"/>
    </location>
</feature>
<organism evidence="2">
    <name type="scientific">uncultured marine thaumarchaeote KM3_67_E02</name>
    <dbReference type="NCBI Taxonomy" id="1456235"/>
    <lineage>
        <taxon>Archaea</taxon>
        <taxon>Nitrososphaerota</taxon>
        <taxon>environmental samples</taxon>
    </lineage>
</organism>
<dbReference type="EMBL" id="KF901003">
    <property type="protein sequence ID" value="AIF14508.1"/>
    <property type="molecule type" value="Genomic_DNA"/>
</dbReference>
<accession>A0A075HKM7</accession>
<evidence type="ECO:0000313" key="2">
    <source>
        <dbReference type="EMBL" id="AIF14508.1"/>
    </source>
</evidence>
<proteinExistence type="predicted"/>
<evidence type="ECO:0008006" key="3">
    <source>
        <dbReference type="Google" id="ProtNLM"/>
    </source>
</evidence>
<sequence length="112" mass="11522">MRFHQVKMNATMILSVSIMAIFTIGTISMVPVALAYSGLGAEGGITLEEHLELAERKVQKAADNPATGSGTPYLDASGVLGASLIAGAIFGGIATAFFVRGKAGRYAAYGRG</sequence>
<feature type="transmembrane region" description="Helical" evidence="1">
    <location>
        <begin position="12"/>
        <end position="36"/>
    </location>
</feature>
<dbReference type="AlphaFoldDB" id="A0A075HKM7"/>
<protein>
    <recommendedName>
        <fullName evidence="3">PDGLE domain-containing protein</fullName>
    </recommendedName>
</protein>
<keyword evidence="1" id="KW-0812">Transmembrane</keyword>
<evidence type="ECO:0000256" key="1">
    <source>
        <dbReference type="SAM" id="Phobius"/>
    </source>
</evidence>
<keyword evidence="1" id="KW-1133">Transmembrane helix</keyword>
<name>A0A075HKM7_9ARCH</name>
<keyword evidence="1" id="KW-0472">Membrane</keyword>
<reference evidence="2" key="1">
    <citation type="journal article" date="2014" name="Genome Biol. Evol.">
        <title>Pangenome evidence for extensive interdomain horizontal transfer affecting lineage core and shell genes in uncultured planktonic thaumarchaeota and euryarchaeota.</title>
        <authorList>
            <person name="Deschamps P."/>
            <person name="Zivanovic Y."/>
            <person name="Moreira D."/>
            <person name="Rodriguez-Valera F."/>
            <person name="Lopez-Garcia P."/>
        </authorList>
    </citation>
    <scope>NUCLEOTIDE SEQUENCE</scope>
</reference>